<dbReference type="Proteomes" id="UP000051269">
    <property type="component" value="Unassembled WGS sequence"/>
</dbReference>
<proteinExistence type="predicted"/>
<protein>
    <recommendedName>
        <fullName evidence="3">CBM-cenC domain-containing protein</fullName>
    </recommendedName>
</protein>
<evidence type="ECO:0000313" key="5">
    <source>
        <dbReference type="Proteomes" id="UP000051269"/>
    </source>
</evidence>
<keyword evidence="2" id="KW-0812">Transmembrane</keyword>
<evidence type="ECO:0000259" key="3">
    <source>
        <dbReference type="Pfam" id="PF02018"/>
    </source>
</evidence>
<keyword evidence="1" id="KW-0378">Hydrolase</keyword>
<dbReference type="GO" id="GO:0016798">
    <property type="term" value="F:hydrolase activity, acting on glycosyl bonds"/>
    <property type="evidence" value="ECO:0007669"/>
    <property type="project" value="InterPro"/>
</dbReference>
<name>A0A0R2RHH8_9BACT</name>
<dbReference type="Pfam" id="PF02018">
    <property type="entry name" value="CBM_4_9"/>
    <property type="match status" value="1"/>
</dbReference>
<dbReference type="InterPro" id="IPR003305">
    <property type="entry name" value="CenC_carb-bd"/>
</dbReference>
<keyword evidence="2" id="KW-1133">Transmembrane helix</keyword>
<feature type="domain" description="CBM-cenC" evidence="3">
    <location>
        <begin position="42"/>
        <end position="177"/>
    </location>
</feature>
<organism evidence="4 5">
    <name type="scientific">Verrucomicrobia subdivision 6 bacterium BACL9 MAG-120507-bin52</name>
    <dbReference type="NCBI Taxonomy" id="1655590"/>
    <lineage>
        <taxon>Bacteria</taxon>
        <taxon>Pseudomonadati</taxon>
        <taxon>Verrucomicrobiota</taxon>
        <taxon>Verrucomicrobiia</taxon>
        <taxon>Verrucomicrobiales</taxon>
        <taxon>Verrucomicrobia subdivision 6</taxon>
    </lineage>
</organism>
<dbReference type="InterPro" id="IPR008979">
    <property type="entry name" value="Galactose-bd-like_sf"/>
</dbReference>
<comment type="caution">
    <text evidence="4">The sequence shown here is derived from an EMBL/GenBank/DDBJ whole genome shotgun (WGS) entry which is preliminary data.</text>
</comment>
<gene>
    <name evidence="4" type="ORF">ABR82_02845</name>
</gene>
<reference evidence="4 5" key="1">
    <citation type="submission" date="2015-10" db="EMBL/GenBank/DDBJ databases">
        <title>Metagenome-Assembled Genomes uncover a global brackish microbiome.</title>
        <authorList>
            <person name="Hugerth L.W."/>
            <person name="Larsson J."/>
            <person name="Alneberg J."/>
            <person name="Lindh M.V."/>
            <person name="Legrand C."/>
            <person name="Pinhassi J."/>
            <person name="Andersson A.F."/>
        </authorList>
    </citation>
    <scope>NUCLEOTIDE SEQUENCE [LARGE SCALE GENOMIC DNA]</scope>
    <source>
        <strain evidence="4">BACL18 MAG-120507-bin52</strain>
    </source>
</reference>
<keyword evidence="2" id="KW-0472">Membrane</keyword>
<evidence type="ECO:0000256" key="1">
    <source>
        <dbReference type="ARBA" id="ARBA00022801"/>
    </source>
</evidence>
<feature type="non-terminal residue" evidence="4">
    <location>
        <position position="1"/>
    </location>
</feature>
<evidence type="ECO:0000256" key="2">
    <source>
        <dbReference type="SAM" id="Phobius"/>
    </source>
</evidence>
<dbReference type="SUPFAM" id="SSF49785">
    <property type="entry name" value="Galactose-binding domain-like"/>
    <property type="match status" value="1"/>
</dbReference>
<dbReference type="AlphaFoldDB" id="A0A0R2RHH8"/>
<feature type="transmembrane region" description="Helical" evidence="2">
    <location>
        <begin position="25"/>
        <end position="45"/>
    </location>
</feature>
<dbReference type="Gene3D" id="2.60.120.260">
    <property type="entry name" value="Galactose-binding domain-like"/>
    <property type="match status" value="1"/>
</dbReference>
<sequence>SESFPKNCDSTFCRQDRSMKHLTRLISFFLMLTGCYGSAYAQVLLNPSFDDSGSTEEEPMAWVRWGEGFRRVTDWKPIHSGAGQLGYDHTAVSQGGNCGIWQDVVGVQAGKKYKISLYVMADKVEGARLPPNTLELRLEHADNGQQSLLESKMIPMITLPTDGTWQEISIEGTTPSDSLRFLMVMTPLDGENRGGKFKFDDVKVELMP</sequence>
<dbReference type="EMBL" id="LIBO01000128">
    <property type="protein sequence ID" value="KRO62127.1"/>
    <property type="molecule type" value="Genomic_DNA"/>
</dbReference>
<evidence type="ECO:0000313" key="4">
    <source>
        <dbReference type="EMBL" id="KRO62127.1"/>
    </source>
</evidence>
<accession>A0A0R2RHH8</accession>